<feature type="domain" description="Hemimethylated DNA-binding" evidence="1">
    <location>
        <begin position="395"/>
        <end position="509"/>
    </location>
</feature>
<dbReference type="InterPro" id="IPR011722">
    <property type="entry name" value="Hemimethylated_DNA-bd_dom"/>
</dbReference>
<accession>A0AAW1QMU8</accession>
<dbReference type="GO" id="GO:0003677">
    <property type="term" value="F:DNA binding"/>
    <property type="evidence" value="ECO:0007669"/>
    <property type="project" value="InterPro"/>
</dbReference>
<dbReference type="InterPro" id="IPR032698">
    <property type="entry name" value="SirB1_N"/>
</dbReference>
<evidence type="ECO:0000313" key="3">
    <source>
        <dbReference type="Proteomes" id="UP001445335"/>
    </source>
</evidence>
<protein>
    <recommendedName>
        <fullName evidence="1">Hemimethylated DNA-binding domain-containing protein</fullName>
    </recommendedName>
</protein>
<evidence type="ECO:0000259" key="1">
    <source>
        <dbReference type="SMART" id="SM00992"/>
    </source>
</evidence>
<name>A0AAW1QMU8_9CHLO</name>
<dbReference type="Proteomes" id="UP001445335">
    <property type="component" value="Unassembled WGS sequence"/>
</dbReference>
<comment type="caution">
    <text evidence="2">The sequence shown here is derived from an EMBL/GenBank/DDBJ whole genome shotgun (WGS) entry which is preliminary data.</text>
</comment>
<dbReference type="SMART" id="SM00992">
    <property type="entry name" value="YccV-like"/>
    <property type="match status" value="1"/>
</dbReference>
<proteinExistence type="predicted"/>
<dbReference type="AlphaFoldDB" id="A0AAW1QMU8"/>
<dbReference type="Pfam" id="PF08755">
    <property type="entry name" value="YccV-like"/>
    <property type="match status" value="1"/>
</dbReference>
<dbReference type="Gene3D" id="2.30.30.390">
    <property type="entry name" value="Hemimethylated DNA-binding domain"/>
    <property type="match status" value="1"/>
</dbReference>
<dbReference type="Pfam" id="PF13369">
    <property type="entry name" value="Transglut_core2"/>
    <property type="match status" value="1"/>
</dbReference>
<organism evidence="2 3">
    <name type="scientific">Elliptochloris bilobata</name>
    <dbReference type="NCBI Taxonomy" id="381761"/>
    <lineage>
        <taxon>Eukaryota</taxon>
        <taxon>Viridiplantae</taxon>
        <taxon>Chlorophyta</taxon>
        <taxon>core chlorophytes</taxon>
        <taxon>Trebouxiophyceae</taxon>
        <taxon>Trebouxiophyceae incertae sedis</taxon>
        <taxon>Elliptochloris clade</taxon>
        <taxon>Elliptochloris</taxon>
    </lineage>
</organism>
<dbReference type="PANTHER" id="PTHR31350">
    <property type="entry name" value="SI:DKEY-261L7.2"/>
    <property type="match status" value="1"/>
</dbReference>
<reference evidence="2 3" key="1">
    <citation type="journal article" date="2024" name="Nat. Commun.">
        <title>Phylogenomics reveals the evolutionary origins of lichenization in chlorophyte algae.</title>
        <authorList>
            <person name="Puginier C."/>
            <person name="Libourel C."/>
            <person name="Otte J."/>
            <person name="Skaloud P."/>
            <person name="Haon M."/>
            <person name="Grisel S."/>
            <person name="Petersen M."/>
            <person name="Berrin J.G."/>
            <person name="Delaux P.M."/>
            <person name="Dal Grande F."/>
            <person name="Keller J."/>
        </authorList>
    </citation>
    <scope>NUCLEOTIDE SEQUENCE [LARGE SCALE GENOMIC DNA]</scope>
    <source>
        <strain evidence="2 3">SAG 245.80</strain>
    </source>
</reference>
<dbReference type="InterPro" id="IPR036623">
    <property type="entry name" value="Hemimethylated_DNA-bd_sf"/>
</dbReference>
<dbReference type="EMBL" id="JALJOU010000083">
    <property type="protein sequence ID" value="KAK9822825.1"/>
    <property type="molecule type" value="Genomic_DNA"/>
</dbReference>
<gene>
    <name evidence="2" type="ORF">WJX81_005639</name>
</gene>
<dbReference type="NCBIfam" id="TIGR02097">
    <property type="entry name" value="yccV"/>
    <property type="match status" value="1"/>
</dbReference>
<sequence length="541" mass="60387">MVESRALQLLRGMEDPSKRHGCMRDMHALGENIVEYLARASTGNEPLLLGRRHFAGMALARVVSLRCAERMRQLLAVPGAETRLEEGALLLAQLHYLYADLTPVARFLDELGLELRRRMAGAGVQGGLPALALLSELLFGRRDPALGQDYGEPPDDWAWTPADEARLVLPRPGYGLDIRGNSRNFYDATNSLLPFVLVWRRGIPISLAKLHAAIGRRAGLPIEPVAVPMHFMNKMGEPGSPDERFIDVFRGGVLLTRAQTCALMAEMGVGVNEAMLRPVAAADVYVRSCANLVNQQYRQGGPAIHSKLRPVLDLLLAARPGARDYMCMRAFVEECMGDFHAARADTLALVGLLPDGPVVPQRLPADVQPIWARLDEGERDLEQRCKRIARREPGGALFRVGNIICHARYAYRGVIIGWDLTCREEETWIAQMSVDLLPRGRNQPFYHVLVDVRHRPCQRTYVAEENVREFLGEGEALLMDGMYDGDPSVRHPEVGEHFDGLPMAAWRGQPSAYMYQPNTFQRAQYPDDYLEQWVVQAATAP</sequence>
<dbReference type="SUPFAM" id="SSF141255">
    <property type="entry name" value="YccV-like"/>
    <property type="match status" value="1"/>
</dbReference>
<dbReference type="PANTHER" id="PTHR31350:SF31">
    <property type="entry name" value="F-BOX DOMAIN-CONTAINING PROTEIN"/>
    <property type="match status" value="1"/>
</dbReference>
<keyword evidence="3" id="KW-1185">Reference proteome</keyword>
<evidence type="ECO:0000313" key="2">
    <source>
        <dbReference type="EMBL" id="KAK9822825.1"/>
    </source>
</evidence>